<sequence>MPMQLRPRPAANAATVANTQSQSKKRKRNDNDSTQPAKKRIVKTQGTKKMRAIAVKPAPWKPTGPFKFLELPRELRDMVYDKIFEDLPERHPWGNLVHDASEALFYPWRGSPMLAGLLGYDDVPIALNGPTAVLRTCKQVNEEAKEALYRDRIFIATFNEMKRRFGSRRQLHYDHPFQHIPSSAIDCRWDFASIRRLVILFDMGDGMAGEVNDDDGPNFEYSGDILLSTASFEALRTMPNLKELRIGMTYDSAAAPQLLRFFKGGDKAPYLLRNMMRSLIASIPKTVPVEWGLAEQDYRDMFWMNSAKDVREMQIFQWGTVEGKVLKGLADEFEGLRGTDIDYYADDADVEGSETSGKDVK</sequence>
<dbReference type="PANTHER" id="PTHR42085:SF2">
    <property type="entry name" value="F-BOX DOMAIN-CONTAINING PROTEIN"/>
    <property type="match status" value="1"/>
</dbReference>
<evidence type="ECO:0000256" key="1">
    <source>
        <dbReference type="SAM" id="MobiDB-lite"/>
    </source>
</evidence>
<proteinExistence type="predicted"/>
<feature type="compositionally biased region" description="Basic residues" evidence="1">
    <location>
        <begin position="37"/>
        <end position="46"/>
    </location>
</feature>
<dbReference type="PANTHER" id="PTHR42085">
    <property type="entry name" value="F-BOX DOMAIN-CONTAINING PROTEIN"/>
    <property type="match status" value="1"/>
</dbReference>
<gene>
    <name evidence="2" type="ORF">BU16DRAFT_578232</name>
</gene>
<dbReference type="AlphaFoldDB" id="A0A6A6R8P1"/>
<dbReference type="OrthoDB" id="5314997at2759"/>
<name>A0A6A6R8P1_9PEZI</name>
<protein>
    <submittedName>
        <fullName evidence="2">Uncharacterized protein</fullName>
    </submittedName>
</protein>
<reference evidence="2" key="1">
    <citation type="journal article" date="2020" name="Stud. Mycol.">
        <title>101 Dothideomycetes genomes: a test case for predicting lifestyles and emergence of pathogens.</title>
        <authorList>
            <person name="Haridas S."/>
            <person name="Albert R."/>
            <person name="Binder M."/>
            <person name="Bloem J."/>
            <person name="Labutti K."/>
            <person name="Salamov A."/>
            <person name="Andreopoulos B."/>
            <person name="Baker S."/>
            <person name="Barry K."/>
            <person name="Bills G."/>
            <person name="Bluhm B."/>
            <person name="Cannon C."/>
            <person name="Castanera R."/>
            <person name="Culley D."/>
            <person name="Daum C."/>
            <person name="Ezra D."/>
            <person name="Gonzalez J."/>
            <person name="Henrissat B."/>
            <person name="Kuo A."/>
            <person name="Liang C."/>
            <person name="Lipzen A."/>
            <person name="Lutzoni F."/>
            <person name="Magnuson J."/>
            <person name="Mondo S."/>
            <person name="Nolan M."/>
            <person name="Ohm R."/>
            <person name="Pangilinan J."/>
            <person name="Park H.-J."/>
            <person name="Ramirez L."/>
            <person name="Alfaro M."/>
            <person name="Sun H."/>
            <person name="Tritt A."/>
            <person name="Yoshinaga Y."/>
            <person name="Zwiers L.-H."/>
            <person name="Turgeon B."/>
            <person name="Goodwin S."/>
            <person name="Spatafora J."/>
            <person name="Crous P."/>
            <person name="Grigoriev I."/>
        </authorList>
    </citation>
    <scope>NUCLEOTIDE SEQUENCE</scope>
    <source>
        <strain evidence="2">CBS 269.34</strain>
    </source>
</reference>
<accession>A0A6A6R8P1</accession>
<dbReference type="InterPro" id="IPR038883">
    <property type="entry name" value="AN11006-like"/>
</dbReference>
<keyword evidence="3" id="KW-1185">Reference proteome</keyword>
<dbReference type="Proteomes" id="UP000799750">
    <property type="component" value="Unassembled WGS sequence"/>
</dbReference>
<evidence type="ECO:0000313" key="2">
    <source>
        <dbReference type="EMBL" id="KAF2500230.1"/>
    </source>
</evidence>
<evidence type="ECO:0000313" key="3">
    <source>
        <dbReference type="Proteomes" id="UP000799750"/>
    </source>
</evidence>
<organism evidence="2 3">
    <name type="scientific">Lophium mytilinum</name>
    <dbReference type="NCBI Taxonomy" id="390894"/>
    <lineage>
        <taxon>Eukaryota</taxon>
        <taxon>Fungi</taxon>
        <taxon>Dikarya</taxon>
        <taxon>Ascomycota</taxon>
        <taxon>Pezizomycotina</taxon>
        <taxon>Dothideomycetes</taxon>
        <taxon>Pleosporomycetidae</taxon>
        <taxon>Mytilinidiales</taxon>
        <taxon>Mytilinidiaceae</taxon>
        <taxon>Lophium</taxon>
    </lineage>
</organism>
<feature type="region of interest" description="Disordered" evidence="1">
    <location>
        <begin position="1"/>
        <end position="46"/>
    </location>
</feature>
<dbReference type="EMBL" id="MU004183">
    <property type="protein sequence ID" value="KAF2500230.1"/>
    <property type="molecule type" value="Genomic_DNA"/>
</dbReference>